<organism evidence="1 2">
    <name type="scientific">Anaerosporobacter mobilis DSM 15930</name>
    <dbReference type="NCBI Taxonomy" id="1120996"/>
    <lineage>
        <taxon>Bacteria</taxon>
        <taxon>Bacillati</taxon>
        <taxon>Bacillota</taxon>
        <taxon>Clostridia</taxon>
        <taxon>Lachnospirales</taxon>
        <taxon>Lachnospiraceae</taxon>
        <taxon>Anaerosporobacter</taxon>
    </lineage>
</organism>
<dbReference type="Proteomes" id="UP000184038">
    <property type="component" value="Unassembled WGS sequence"/>
</dbReference>
<accession>A0A1M7IDH3</accession>
<dbReference type="STRING" id="1120996.SAMN02746066_01803"/>
<dbReference type="RefSeq" id="WP_073286301.1">
    <property type="nucleotide sequence ID" value="NZ_FRCP01000009.1"/>
</dbReference>
<sequence>MTKLIIRIKFHSMLSNLADQLYMLHEYTLKSIITQSLHDYICFIEYSEKLSKEILAWKDQYYSGETNFIFTTNMANATQEYIKTLDINQYHDIRFIHLNQNEIYPKNLLTQIMNHQNIQPVLLIFQKYLYNIGNKGLFYAKSPSAHSFVYVCPVLEYQRYFFFYDNCCSNYLFDNFNKMPNETLDTDVITVHKSISNALVTSRLTSTEKTSLMESFTLQLL</sequence>
<reference evidence="1 2" key="1">
    <citation type="submission" date="2016-11" db="EMBL/GenBank/DDBJ databases">
        <authorList>
            <person name="Jaros S."/>
            <person name="Januszkiewicz K."/>
            <person name="Wedrychowicz H."/>
        </authorList>
    </citation>
    <scope>NUCLEOTIDE SEQUENCE [LARGE SCALE GENOMIC DNA]</scope>
    <source>
        <strain evidence="1 2">DSM 15930</strain>
    </source>
</reference>
<name>A0A1M7IDH3_9FIRM</name>
<evidence type="ECO:0000313" key="2">
    <source>
        <dbReference type="Proteomes" id="UP000184038"/>
    </source>
</evidence>
<dbReference type="EMBL" id="FRCP01000009">
    <property type="protein sequence ID" value="SHM38804.1"/>
    <property type="molecule type" value="Genomic_DNA"/>
</dbReference>
<gene>
    <name evidence="1" type="ORF">SAMN02746066_01803</name>
</gene>
<protein>
    <submittedName>
        <fullName evidence="1">Uncharacterized protein</fullName>
    </submittedName>
</protein>
<keyword evidence="2" id="KW-1185">Reference proteome</keyword>
<dbReference type="AlphaFoldDB" id="A0A1M7IDH3"/>
<proteinExistence type="predicted"/>
<evidence type="ECO:0000313" key="1">
    <source>
        <dbReference type="EMBL" id="SHM38804.1"/>
    </source>
</evidence>